<feature type="chain" id="PRO_5041725154" evidence="1">
    <location>
        <begin position="23"/>
        <end position="46"/>
    </location>
</feature>
<dbReference type="EMBL" id="CP136594">
    <property type="protein sequence ID" value="WOE76467.1"/>
    <property type="molecule type" value="Genomic_DNA"/>
</dbReference>
<proteinExistence type="predicted"/>
<evidence type="ECO:0000313" key="2">
    <source>
        <dbReference type="EMBL" id="WOE76467.1"/>
    </source>
</evidence>
<dbReference type="KEGG" id="acoa:RB602_07070"/>
<feature type="signal peptide" evidence="1">
    <location>
        <begin position="1"/>
        <end position="22"/>
    </location>
</feature>
<name>A0AA97FB97_9SPHN</name>
<dbReference type="AlphaFoldDB" id="A0AA97FB97"/>
<evidence type="ECO:0000313" key="3">
    <source>
        <dbReference type="Proteomes" id="UP001302429"/>
    </source>
</evidence>
<sequence length="46" mass="4526">MSRQLTLSVVLSSLMMLGFVLAQEPAPGALAASGGGGSLISVTSGY</sequence>
<keyword evidence="1" id="KW-0732">Signal</keyword>
<protein>
    <submittedName>
        <fullName evidence="2">Uncharacterized protein</fullName>
    </submittedName>
</protein>
<organism evidence="2 3">
    <name type="scientific">Alterisphingorhabdus coralli</name>
    <dbReference type="NCBI Taxonomy" id="3071408"/>
    <lineage>
        <taxon>Bacteria</taxon>
        <taxon>Pseudomonadati</taxon>
        <taxon>Pseudomonadota</taxon>
        <taxon>Alphaproteobacteria</taxon>
        <taxon>Sphingomonadales</taxon>
        <taxon>Sphingomonadaceae</taxon>
        <taxon>Alterisphingorhabdus (ex Yan et al. 2024)</taxon>
    </lineage>
</organism>
<dbReference type="RefSeq" id="WP_317084187.1">
    <property type="nucleotide sequence ID" value="NZ_CP136594.1"/>
</dbReference>
<gene>
    <name evidence="2" type="ORF">RB602_07070</name>
</gene>
<evidence type="ECO:0000256" key="1">
    <source>
        <dbReference type="SAM" id="SignalP"/>
    </source>
</evidence>
<dbReference type="Proteomes" id="UP001302429">
    <property type="component" value="Chromosome"/>
</dbReference>
<keyword evidence="3" id="KW-1185">Reference proteome</keyword>
<accession>A0AA97FB97</accession>
<reference evidence="2 3" key="1">
    <citation type="submission" date="2023-10" db="EMBL/GenBank/DDBJ databases">
        <title>Complete genome sequence of a Sphingomonadaceae bacterium.</title>
        <authorList>
            <person name="Yan C."/>
        </authorList>
    </citation>
    <scope>NUCLEOTIDE SEQUENCE [LARGE SCALE GENOMIC DNA]</scope>
    <source>
        <strain evidence="2 3">SCSIO 66989</strain>
    </source>
</reference>